<feature type="domain" description="C2H2-type" evidence="9">
    <location>
        <begin position="26"/>
        <end position="55"/>
    </location>
</feature>
<dbReference type="PROSITE" id="PS00028">
    <property type="entry name" value="ZINC_FINGER_C2H2_1"/>
    <property type="match status" value="2"/>
</dbReference>
<dbReference type="Proteomes" id="UP000242525">
    <property type="component" value="Unassembled WGS sequence"/>
</dbReference>
<dbReference type="SUPFAM" id="SSF57667">
    <property type="entry name" value="beta-beta-alpha zinc fingers"/>
    <property type="match status" value="1"/>
</dbReference>
<dbReference type="CDD" id="cd12148">
    <property type="entry name" value="fungal_TF_MHR"/>
    <property type="match status" value="1"/>
</dbReference>
<dbReference type="AlphaFoldDB" id="A0A0J9XGR7"/>
<evidence type="ECO:0000259" key="9">
    <source>
        <dbReference type="PROSITE" id="PS50157"/>
    </source>
</evidence>
<dbReference type="GO" id="GO:0000785">
    <property type="term" value="C:chromatin"/>
    <property type="evidence" value="ECO:0007669"/>
    <property type="project" value="TreeGrafter"/>
</dbReference>
<feature type="domain" description="C2H2-type" evidence="9">
    <location>
        <begin position="56"/>
        <end position="85"/>
    </location>
</feature>
<evidence type="ECO:0000256" key="4">
    <source>
        <dbReference type="ARBA" id="ARBA00022771"/>
    </source>
</evidence>
<dbReference type="InterPro" id="IPR051059">
    <property type="entry name" value="VerF-like"/>
</dbReference>
<dbReference type="Pfam" id="PF04082">
    <property type="entry name" value="Fungal_trans"/>
    <property type="match status" value="1"/>
</dbReference>
<keyword evidence="5" id="KW-0862">Zinc</keyword>
<dbReference type="InterPro" id="IPR007219">
    <property type="entry name" value="XnlR_reg_dom"/>
</dbReference>
<dbReference type="PANTHER" id="PTHR40626:SF11">
    <property type="entry name" value="ZINC FINGER PROTEIN YPR022C"/>
    <property type="match status" value="1"/>
</dbReference>
<keyword evidence="6" id="KW-0539">Nucleus</keyword>
<keyword evidence="4 7" id="KW-0863">Zinc-finger</keyword>
<keyword evidence="2" id="KW-0479">Metal-binding</keyword>
<keyword evidence="3" id="KW-0677">Repeat</keyword>
<keyword evidence="11" id="KW-1185">Reference proteome</keyword>
<evidence type="ECO:0000256" key="2">
    <source>
        <dbReference type="ARBA" id="ARBA00022723"/>
    </source>
</evidence>
<feature type="compositionally biased region" description="Basic and acidic residues" evidence="8">
    <location>
        <begin position="96"/>
        <end position="116"/>
    </location>
</feature>
<dbReference type="GO" id="GO:0005634">
    <property type="term" value="C:nucleus"/>
    <property type="evidence" value="ECO:0007669"/>
    <property type="project" value="UniProtKB-SubCell"/>
</dbReference>
<dbReference type="SMART" id="SM00355">
    <property type="entry name" value="ZnF_C2H2"/>
    <property type="match status" value="2"/>
</dbReference>
<dbReference type="Gene3D" id="3.30.160.60">
    <property type="entry name" value="Classic Zinc Finger"/>
    <property type="match status" value="2"/>
</dbReference>
<dbReference type="EMBL" id="CCBN010000015">
    <property type="protein sequence ID" value="CDO56482.1"/>
    <property type="molecule type" value="Genomic_DNA"/>
</dbReference>
<sequence length="804" mass="91885">MELSDVTVKPISKKKRKSRKGLEKVYKCSEPDCNKRFTRMEHLARHQLNHNPKQIYECSWPGCDKSFVREDLQKRHFKRHEQHEFTQDDIPSIVPKYKDQRQHKSEHLQDHQKHEQQQQTPPAHELEVIHSEQLTPLAGDRDESYMAKIGNEDESEAAPPPLDPVASASEIISWIFSDAMLANVKEPLLSPSYYTFDSPMALQNLLTPPAAHEEPQIGLNKRQQLLELMPNLLPELSQLGYSEDSIFQQRFITTYWTTFHSQFPILHKPTFNADQCPGALLWCIIMIGAAVQKEVVIARSIAEPLRWIIFGSADFNPPAKLWIIQALLILEVYEKTMSDRQMHERAIIHHGTTLQLIRRGTILTGEDSGYLAGDSGDPWKRWIQSEATKRAALMAFVVDAYHNCMFGHHSLISIHEIRLSLPCSQYLWDYSSGTHPMTPQTATLPLIEALKLTLNNKHVDTSPFGRKAILSGLLSIRLQMLQRDFQIESLDWHNSHHGSSTASTSSSSTSNWKEHLHASFDFWINDHRKMLKQSNAVAFDHAIMAKDPMLPYNFLSIGGCADPFYHLAHLTLEVSVMDLQIVAGAPIMYSRSFRGTDYERSYRNLQAWANTPSSINQVRTALLFLEEMYLYRDNPNGTRCCPNPFMAGQILPGQYQASEDKLVHRPHAIFLCTLVIWCYGFVLNGPESDIWTTMNDTVLPDISNRTVEEEAIAALERANTMMQLGPKRTGLEFIAWFSKTIDQPTPRNKMSMLEGRNETSGLLKLVIDSLRGTDWALIDEDVRLLTHCLERTLGKPQQKCSYHI</sequence>
<dbReference type="OrthoDB" id="1405595at2759"/>
<feature type="region of interest" description="Disordered" evidence="8">
    <location>
        <begin position="79"/>
        <end position="123"/>
    </location>
</feature>
<feature type="region of interest" description="Disordered" evidence="8">
    <location>
        <begin position="1"/>
        <end position="22"/>
    </location>
</feature>
<dbReference type="PANTHER" id="PTHR40626">
    <property type="entry name" value="MIP31509P"/>
    <property type="match status" value="1"/>
</dbReference>
<evidence type="ECO:0000256" key="7">
    <source>
        <dbReference type="PROSITE-ProRule" id="PRU00042"/>
    </source>
</evidence>
<evidence type="ECO:0000256" key="3">
    <source>
        <dbReference type="ARBA" id="ARBA00022737"/>
    </source>
</evidence>
<evidence type="ECO:0000256" key="1">
    <source>
        <dbReference type="ARBA" id="ARBA00004123"/>
    </source>
</evidence>
<comment type="caution">
    <text evidence="10">The sequence shown here is derived from an EMBL/GenBank/DDBJ whole genome shotgun (WGS) entry which is preliminary data.</text>
</comment>
<dbReference type="GO" id="GO:0006351">
    <property type="term" value="P:DNA-templated transcription"/>
    <property type="evidence" value="ECO:0007669"/>
    <property type="project" value="InterPro"/>
</dbReference>
<organism evidence="10 11">
    <name type="scientific">Geotrichum candidum</name>
    <name type="common">Oospora lactis</name>
    <name type="synonym">Dipodascus geotrichum</name>
    <dbReference type="NCBI Taxonomy" id="1173061"/>
    <lineage>
        <taxon>Eukaryota</taxon>
        <taxon>Fungi</taxon>
        <taxon>Dikarya</taxon>
        <taxon>Ascomycota</taxon>
        <taxon>Saccharomycotina</taxon>
        <taxon>Dipodascomycetes</taxon>
        <taxon>Dipodascales</taxon>
        <taxon>Dipodascaceae</taxon>
        <taxon>Geotrichum</taxon>
    </lineage>
</organism>
<dbReference type="Pfam" id="PF00096">
    <property type="entry name" value="zf-C2H2"/>
    <property type="match status" value="2"/>
</dbReference>
<proteinExistence type="predicted"/>
<evidence type="ECO:0000256" key="6">
    <source>
        <dbReference type="ARBA" id="ARBA00023242"/>
    </source>
</evidence>
<accession>A0A0J9XGR7</accession>
<dbReference type="InterPro" id="IPR013087">
    <property type="entry name" value="Znf_C2H2_type"/>
</dbReference>
<dbReference type="PROSITE" id="PS50157">
    <property type="entry name" value="ZINC_FINGER_C2H2_2"/>
    <property type="match status" value="2"/>
</dbReference>
<evidence type="ECO:0000313" key="11">
    <source>
        <dbReference type="Proteomes" id="UP000242525"/>
    </source>
</evidence>
<gene>
    <name evidence="10" type="ORF">BN980_GECA15s01880g</name>
</gene>
<evidence type="ECO:0000256" key="8">
    <source>
        <dbReference type="SAM" id="MobiDB-lite"/>
    </source>
</evidence>
<dbReference type="InterPro" id="IPR036236">
    <property type="entry name" value="Znf_C2H2_sf"/>
</dbReference>
<protein>
    <submittedName>
        <fullName evidence="10">Similar to Saccharomyces cerevisiae YPR022C Putative transcription factor</fullName>
    </submittedName>
</protein>
<evidence type="ECO:0000256" key="5">
    <source>
        <dbReference type="ARBA" id="ARBA00022833"/>
    </source>
</evidence>
<evidence type="ECO:0000313" key="10">
    <source>
        <dbReference type="EMBL" id="CDO56482.1"/>
    </source>
</evidence>
<reference evidence="10" key="1">
    <citation type="submission" date="2014-03" db="EMBL/GenBank/DDBJ databases">
        <authorList>
            <person name="Casaregola S."/>
        </authorList>
    </citation>
    <scope>NUCLEOTIDE SEQUENCE [LARGE SCALE GENOMIC DNA]</scope>
    <source>
        <strain evidence="10">CLIB 918</strain>
    </source>
</reference>
<dbReference type="GO" id="GO:0008270">
    <property type="term" value="F:zinc ion binding"/>
    <property type="evidence" value="ECO:0007669"/>
    <property type="project" value="UniProtKB-KW"/>
</dbReference>
<name>A0A0J9XGR7_GEOCN</name>
<dbReference type="GO" id="GO:0000978">
    <property type="term" value="F:RNA polymerase II cis-regulatory region sequence-specific DNA binding"/>
    <property type="evidence" value="ECO:0007669"/>
    <property type="project" value="InterPro"/>
</dbReference>
<comment type="subcellular location">
    <subcellularLocation>
        <location evidence="1">Nucleus</location>
    </subcellularLocation>
</comment>
<dbReference type="STRING" id="1173061.A0A0J9XGR7"/>
<dbReference type="GO" id="GO:0000981">
    <property type="term" value="F:DNA-binding transcription factor activity, RNA polymerase II-specific"/>
    <property type="evidence" value="ECO:0007669"/>
    <property type="project" value="InterPro"/>
</dbReference>